<dbReference type="Gene3D" id="1.20.1070.10">
    <property type="entry name" value="Rhodopsin 7-helix transmembrane proteins"/>
    <property type="match status" value="1"/>
</dbReference>
<sequence length="324" mass="36530">MKTRTDINVIHNLEISRGNNSMIQEFILVGLKYLYHFRIPVFLLVIIAYVATILGNLLIIVLVSTNHHFQSPMYFFLSHLSLCDILISTNVTPNTLQVILRGESVISFSNCLTQLYFFGASAIIECCLLTIMSYDRYLAICNPLLYNSIMKHNLPRYLILWPWLAGLLLAMITNILLFELYFCGPNIINHFFCDIAPLLELSCSDTSAVEIHASIVVTVMVISQVLFVIATYICIFYSILNISSNIGRQKAFSTCSSHLGVVSTYYGTLIALYLAPSRGHSLTLNKVLSLLNTVVTPLFNPIIYSLRNKEIRIETVKLLSKGKK</sequence>
<comment type="similarity">
    <text evidence="13">Belongs to the G-protein coupled receptor 1 family.</text>
</comment>
<reference evidence="17" key="1">
    <citation type="journal article" date="2016" name="Nature">
        <title>Genome evolution in the allotetraploid frog Xenopus laevis.</title>
        <authorList>
            <person name="Session A.M."/>
            <person name="Uno Y."/>
            <person name="Kwon T."/>
            <person name="Chapman J.A."/>
            <person name="Toyoda A."/>
            <person name="Takahashi S."/>
            <person name="Fukui A."/>
            <person name="Hikosaka A."/>
            <person name="Suzuki A."/>
            <person name="Kondo M."/>
            <person name="van Heeringen S.J."/>
            <person name="Quigley I."/>
            <person name="Heinz S."/>
            <person name="Ogino H."/>
            <person name="Ochi H."/>
            <person name="Hellsten U."/>
            <person name="Lyons J.B."/>
            <person name="Simakov O."/>
            <person name="Putnam N."/>
            <person name="Stites J."/>
            <person name="Kuroki Y."/>
            <person name="Tanaka T."/>
            <person name="Michiue T."/>
            <person name="Watanabe M."/>
            <person name="Bogdanovic O."/>
            <person name="Lister R."/>
            <person name="Georgiou G."/>
            <person name="Paranjpe S.S."/>
            <person name="van Kruijsbergen I."/>
            <person name="Shu S."/>
            <person name="Carlson J."/>
            <person name="Kinoshita T."/>
            <person name="Ohta Y."/>
            <person name="Mawaribuchi S."/>
            <person name="Jenkins J."/>
            <person name="Grimwood J."/>
            <person name="Schmutz J."/>
            <person name="Mitros T."/>
            <person name="Mozaffari S.V."/>
            <person name="Suzuki Y."/>
            <person name="Haramoto Y."/>
            <person name="Yamamoto T.S."/>
            <person name="Takagi C."/>
            <person name="Heald R."/>
            <person name="Miller K."/>
            <person name="Haudenschild C."/>
            <person name="Kitzman J."/>
            <person name="Nakayama T."/>
            <person name="Izutsu Y."/>
            <person name="Robert J."/>
            <person name="Fortriede J."/>
            <person name="Burns K."/>
            <person name="Lotay V."/>
            <person name="Karimi K."/>
            <person name="Yasuoka Y."/>
            <person name="Dichmann D.S."/>
            <person name="Flajnik M.F."/>
            <person name="Houston D.W."/>
            <person name="Shendure J."/>
            <person name="DuPasquier L."/>
            <person name="Vize P.D."/>
            <person name="Zorn A.M."/>
            <person name="Ito M."/>
            <person name="Marcotte E.M."/>
            <person name="Wallingford J.B."/>
            <person name="Ito Y."/>
            <person name="Asashima M."/>
            <person name="Ueno N."/>
            <person name="Matsuda Y."/>
            <person name="Veenstra G.J."/>
            <person name="Fujiyama A."/>
            <person name="Harland R.M."/>
            <person name="Taira M."/>
            <person name="Rokhsar D.S."/>
        </authorList>
    </citation>
    <scope>NUCLEOTIDE SEQUENCE [LARGE SCALE GENOMIC DNA]</scope>
    <source>
        <strain evidence="17">J</strain>
    </source>
</reference>
<dbReference type="PROSITE" id="PS00237">
    <property type="entry name" value="G_PROTEIN_RECEP_F1_1"/>
    <property type="match status" value="1"/>
</dbReference>
<evidence type="ECO:0000259" key="15">
    <source>
        <dbReference type="PROSITE" id="PS50262"/>
    </source>
</evidence>
<dbReference type="PANTHER" id="PTHR24242">
    <property type="entry name" value="G-PROTEIN COUPLED RECEPTOR"/>
    <property type="match status" value="1"/>
</dbReference>
<dbReference type="SUPFAM" id="SSF81321">
    <property type="entry name" value="Family A G protein-coupled receptor-like"/>
    <property type="match status" value="1"/>
</dbReference>
<dbReference type="PROSITE" id="PS50262">
    <property type="entry name" value="G_PROTEIN_RECEP_F1_2"/>
    <property type="match status" value="1"/>
</dbReference>
<evidence type="ECO:0000256" key="8">
    <source>
        <dbReference type="ARBA" id="ARBA00023136"/>
    </source>
</evidence>
<evidence type="ECO:0000256" key="3">
    <source>
        <dbReference type="ARBA" id="ARBA00022606"/>
    </source>
</evidence>
<dbReference type="EMBL" id="CM004470">
    <property type="protein sequence ID" value="OCT90848.1"/>
    <property type="molecule type" value="Genomic_DNA"/>
</dbReference>
<feature type="transmembrane region" description="Helical" evidence="14">
    <location>
        <begin position="158"/>
        <end position="182"/>
    </location>
</feature>
<evidence type="ECO:0000256" key="4">
    <source>
        <dbReference type="ARBA" id="ARBA00022692"/>
    </source>
</evidence>
<evidence type="ECO:0000313" key="16">
    <source>
        <dbReference type="EMBL" id="OCT90848.1"/>
    </source>
</evidence>
<gene>
    <name evidence="16" type="ORF">XELAEV_18019465mg</name>
</gene>
<keyword evidence="6 14" id="KW-1133">Transmembrane helix</keyword>
<dbReference type="GO" id="GO:0004984">
    <property type="term" value="F:olfactory receptor activity"/>
    <property type="evidence" value="ECO:0007669"/>
    <property type="project" value="InterPro"/>
</dbReference>
<accession>A0A974DF83</accession>
<dbReference type="InterPro" id="IPR017452">
    <property type="entry name" value="GPCR_Rhodpsn_7TM"/>
</dbReference>
<feature type="transmembrane region" description="Helical" evidence="14">
    <location>
        <begin position="115"/>
        <end position="137"/>
    </location>
</feature>
<evidence type="ECO:0000256" key="6">
    <source>
        <dbReference type="ARBA" id="ARBA00022989"/>
    </source>
</evidence>
<dbReference type="OMA" id="FTILECC"/>
<keyword evidence="12 13" id="KW-0807">Transducer</keyword>
<protein>
    <recommendedName>
        <fullName evidence="14">Olfactory receptor</fullName>
    </recommendedName>
</protein>
<evidence type="ECO:0000256" key="2">
    <source>
        <dbReference type="ARBA" id="ARBA00022475"/>
    </source>
</evidence>
<evidence type="ECO:0000256" key="5">
    <source>
        <dbReference type="ARBA" id="ARBA00022725"/>
    </source>
</evidence>
<feature type="domain" description="G-protein coupled receptors family 1 profile" evidence="15">
    <location>
        <begin position="55"/>
        <end position="304"/>
    </location>
</feature>
<evidence type="ECO:0000313" key="17">
    <source>
        <dbReference type="Proteomes" id="UP000694892"/>
    </source>
</evidence>
<keyword evidence="4 13" id="KW-0812">Transmembrane</keyword>
<evidence type="ECO:0000256" key="9">
    <source>
        <dbReference type="ARBA" id="ARBA00023157"/>
    </source>
</evidence>
<feature type="transmembrane region" description="Helical" evidence="14">
    <location>
        <begin position="41"/>
        <end position="63"/>
    </location>
</feature>
<comment type="subcellular location">
    <subcellularLocation>
        <location evidence="1 14">Cell membrane</location>
        <topology evidence="1 14">Multi-pass membrane protein</topology>
    </subcellularLocation>
</comment>
<proteinExistence type="inferred from homology"/>
<dbReference type="Proteomes" id="UP000694892">
    <property type="component" value="Chromosome 3L"/>
</dbReference>
<dbReference type="AlphaFoldDB" id="A0A974DF83"/>
<dbReference type="GO" id="GO:0004930">
    <property type="term" value="F:G protein-coupled receptor activity"/>
    <property type="evidence" value="ECO:0007669"/>
    <property type="project" value="UniProtKB-KW"/>
</dbReference>
<evidence type="ECO:0000256" key="11">
    <source>
        <dbReference type="ARBA" id="ARBA00023180"/>
    </source>
</evidence>
<dbReference type="InterPro" id="IPR050939">
    <property type="entry name" value="Olfactory_GPCR1"/>
</dbReference>
<dbReference type="GO" id="GO:0005886">
    <property type="term" value="C:plasma membrane"/>
    <property type="evidence" value="ECO:0007669"/>
    <property type="project" value="UniProtKB-SubCell"/>
</dbReference>
<feature type="transmembrane region" description="Helical" evidence="14">
    <location>
        <begin position="215"/>
        <end position="240"/>
    </location>
</feature>
<keyword evidence="8 14" id="KW-0472">Membrane</keyword>
<name>A0A974DF83_XENLA</name>
<dbReference type="PRINTS" id="PR00237">
    <property type="entry name" value="GPCRRHODOPSN"/>
</dbReference>
<organism evidence="16 17">
    <name type="scientific">Xenopus laevis</name>
    <name type="common">African clawed frog</name>
    <dbReference type="NCBI Taxonomy" id="8355"/>
    <lineage>
        <taxon>Eukaryota</taxon>
        <taxon>Metazoa</taxon>
        <taxon>Chordata</taxon>
        <taxon>Craniata</taxon>
        <taxon>Vertebrata</taxon>
        <taxon>Euteleostomi</taxon>
        <taxon>Amphibia</taxon>
        <taxon>Batrachia</taxon>
        <taxon>Anura</taxon>
        <taxon>Pipoidea</taxon>
        <taxon>Pipidae</taxon>
        <taxon>Xenopodinae</taxon>
        <taxon>Xenopus</taxon>
        <taxon>Xenopus</taxon>
    </lineage>
</organism>
<evidence type="ECO:0000256" key="1">
    <source>
        <dbReference type="ARBA" id="ARBA00004651"/>
    </source>
</evidence>
<dbReference type="Pfam" id="PF13853">
    <property type="entry name" value="7tm_4"/>
    <property type="match status" value="1"/>
</dbReference>
<dbReference type="FunFam" id="1.20.1070.10:FF:000010">
    <property type="entry name" value="Olfactory receptor"/>
    <property type="match status" value="1"/>
</dbReference>
<evidence type="ECO:0000256" key="13">
    <source>
        <dbReference type="RuleBase" id="RU000688"/>
    </source>
</evidence>
<evidence type="ECO:0000256" key="14">
    <source>
        <dbReference type="RuleBase" id="RU363047"/>
    </source>
</evidence>
<evidence type="ECO:0000256" key="12">
    <source>
        <dbReference type="ARBA" id="ARBA00023224"/>
    </source>
</evidence>
<feature type="transmembrane region" description="Helical" evidence="14">
    <location>
        <begin position="287"/>
        <end position="306"/>
    </location>
</feature>
<feature type="transmembrane region" description="Helical" evidence="14">
    <location>
        <begin position="252"/>
        <end position="275"/>
    </location>
</feature>
<dbReference type="InterPro" id="IPR000276">
    <property type="entry name" value="GPCR_Rhodpsn"/>
</dbReference>
<dbReference type="PRINTS" id="PR00245">
    <property type="entry name" value="OLFACTORYR"/>
</dbReference>
<keyword evidence="9" id="KW-1015">Disulfide bond</keyword>
<evidence type="ECO:0000256" key="10">
    <source>
        <dbReference type="ARBA" id="ARBA00023170"/>
    </source>
</evidence>
<keyword evidence="5 14" id="KW-0552">Olfaction</keyword>
<dbReference type="InterPro" id="IPR000725">
    <property type="entry name" value="Olfact_rcpt"/>
</dbReference>
<evidence type="ECO:0000256" key="7">
    <source>
        <dbReference type="ARBA" id="ARBA00023040"/>
    </source>
</evidence>
<keyword evidence="7 13" id="KW-0297">G-protein coupled receptor</keyword>
<keyword evidence="3 14" id="KW-0716">Sensory transduction</keyword>
<dbReference type="PANTHER" id="PTHR24242:SF253">
    <property type="entry name" value="OLFACTORY RECEPTOR-RELATED"/>
    <property type="match status" value="1"/>
</dbReference>
<keyword evidence="11" id="KW-0325">Glycoprotein</keyword>
<keyword evidence="2 14" id="KW-1003">Cell membrane</keyword>
<keyword evidence="10 13" id="KW-0675">Receptor</keyword>